<keyword evidence="3" id="KW-0560">Oxidoreductase</keyword>
<comment type="caution">
    <text evidence="5">The sequence shown here is derived from an EMBL/GenBank/DDBJ whole genome shotgun (WGS) entry which is preliminary data.</text>
</comment>
<evidence type="ECO:0000256" key="1">
    <source>
        <dbReference type="ARBA" id="ARBA00007905"/>
    </source>
</evidence>
<dbReference type="PANTHER" id="PTHR43827:SF3">
    <property type="entry name" value="NADP-DEPENDENT OXIDOREDUCTASE DOMAIN-CONTAINING PROTEIN"/>
    <property type="match status" value="1"/>
</dbReference>
<evidence type="ECO:0000256" key="2">
    <source>
        <dbReference type="ARBA" id="ARBA00022857"/>
    </source>
</evidence>
<dbReference type="InterPro" id="IPR036812">
    <property type="entry name" value="NAD(P)_OxRdtase_dom_sf"/>
</dbReference>
<organism evidence="5 6">
    <name type="scientific">Hermanssonia centrifuga</name>
    <dbReference type="NCBI Taxonomy" id="98765"/>
    <lineage>
        <taxon>Eukaryota</taxon>
        <taxon>Fungi</taxon>
        <taxon>Dikarya</taxon>
        <taxon>Basidiomycota</taxon>
        <taxon>Agaricomycotina</taxon>
        <taxon>Agaricomycetes</taxon>
        <taxon>Polyporales</taxon>
        <taxon>Meruliaceae</taxon>
        <taxon>Hermanssonia</taxon>
    </lineage>
</organism>
<dbReference type="InterPro" id="IPR020471">
    <property type="entry name" value="AKR"/>
</dbReference>
<dbReference type="AlphaFoldDB" id="A0A2R6QEB0"/>
<evidence type="ECO:0000256" key="3">
    <source>
        <dbReference type="ARBA" id="ARBA00023002"/>
    </source>
</evidence>
<keyword evidence="2" id="KW-0521">NADP</keyword>
<dbReference type="GO" id="GO:0051596">
    <property type="term" value="P:methylglyoxal catabolic process"/>
    <property type="evidence" value="ECO:0007669"/>
    <property type="project" value="TreeGrafter"/>
</dbReference>
<evidence type="ECO:0000259" key="4">
    <source>
        <dbReference type="Pfam" id="PF00248"/>
    </source>
</evidence>
<dbReference type="STRING" id="98765.A0A2R6QEB0"/>
<dbReference type="Gene3D" id="3.20.20.100">
    <property type="entry name" value="NADP-dependent oxidoreductase domain"/>
    <property type="match status" value="1"/>
</dbReference>
<dbReference type="InterPro" id="IPR023210">
    <property type="entry name" value="NADP_OxRdtase_dom"/>
</dbReference>
<sequence>MAPAVSSLQTDIPFFSLNNGIKIPSVGMGCWLGGDGGLDVVGQMCENALKCGYRHLDTVWNFLVILNEELVGKAIRESDVPRGEIFVTTKLWWIQFSPMDSIKTRLTINRRLGMPTINAFAKRLKNL</sequence>
<dbReference type="PANTHER" id="PTHR43827">
    <property type="entry name" value="2,5-DIKETO-D-GLUCONIC ACID REDUCTASE"/>
    <property type="match status" value="1"/>
</dbReference>
<accession>A0A2R6QEB0</accession>
<dbReference type="OrthoDB" id="416253at2759"/>
<evidence type="ECO:0000313" key="5">
    <source>
        <dbReference type="EMBL" id="PSS06487.1"/>
    </source>
</evidence>
<gene>
    <name evidence="5" type="ORF">PHLCEN_2v3716</name>
</gene>
<protein>
    <recommendedName>
        <fullName evidence="4">NADP-dependent oxidoreductase domain-containing protein</fullName>
    </recommendedName>
</protein>
<proteinExistence type="inferred from homology"/>
<reference evidence="5 6" key="1">
    <citation type="submission" date="2018-02" db="EMBL/GenBank/DDBJ databases">
        <title>Genome sequence of the basidiomycete white-rot fungus Phlebia centrifuga.</title>
        <authorList>
            <person name="Granchi Z."/>
            <person name="Peng M."/>
            <person name="de Vries R.P."/>
            <person name="Hilden K."/>
            <person name="Makela M.R."/>
            <person name="Grigoriev I."/>
            <person name="Riley R."/>
        </authorList>
    </citation>
    <scope>NUCLEOTIDE SEQUENCE [LARGE SCALE GENOMIC DNA]</scope>
    <source>
        <strain evidence="5 6">FBCC195</strain>
    </source>
</reference>
<comment type="similarity">
    <text evidence="1">Belongs to the aldo/keto reductase family.</text>
</comment>
<evidence type="ECO:0000313" key="6">
    <source>
        <dbReference type="Proteomes" id="UP000186601"/>
    </source>
</evidence>
<keyword evidence="6" id="KW-1185">Reference proteome</keyword>
<dbReference type="GO" id="GO:1990002">
    <property type="term" value="F:methylglyoxal reductase (NADPH) (acetol producing) activity"/>
    <property type="evidence" value="ECO:0007669"/>
    <property type="project" value="TreeGrafter"/>
</dbReference>
<name>A0A2R6QEB0_9APHY</name>
<dbReference type="Proteomes" id="UP000186601">
    <property type="component" value="Unassembled WGS sequence"/>
</dbReference>
<dbReference type="SUPFAM" id="SSF51430">
    <property type="entry name" value="NAD(P)-linked oxidoreductase"/>
    <property type="match status" value="1"/>
</dbReference>
<dbReference type="Pfam" id="PF00248">
    <property type="entry name" value="Aldo_ket_red"/>
    <property type="match status" value="1"/>
</dbReference>
<feature type="domain" description="NADP-dependent oxidoreductase" evidence="4">
    <location>
        <begin position="43"/>
        <end position="96"/>
    </location>
</feature>
<dbReference type="EMBL" id="MLYV02000365">
    <property type="protein sequence ID" value="PSS06487.1"/>
    <property type="molecule type" value="Genomic_DNA"/>
</dbReference>